<protein>
    <submittedName>
        <fullName evidence="1">Uncharacterized protein</fullName>
    </submittedName>
</protein>
<gene>
    <name evidence="1" type="ORF">Cflav_PD5634</name>
</gene>
<keyword evidence="2" id="KW-1185">Reference proteome</keyword>
<reference evidence="1 2" key="1">
    <citation type="journal article" date="2011" name="J. Bacteriol.">
        <title>Genome sequence of 'Pedosphaera parvula' Ellin514, an aerobic Verrucomicrobial isolate from pasture soil.</title>
        <authorList>
            <person name="Kant R."/>
            <person name="van Passel M.W."/>
            <person name="Sangwan P."/>
            <person name="Palva A."/>
            <person name="Lucas S."/>
            <person name="Copeland A."/>
            <person name="Lapidus A."/>
            <person name="Glavina Del Rio T."/>
            <person name="Dalin E."/>
            <person name="Tice H."/>
            <person name="Bruce D."/>
            <person name="Goodwin L."/>
            <person name="Pitluck S."/>
            <person name="Chertkov O."/>
            <person name="Larimer F.W."/>
            <person name="Land M.L."/>
            <person name="Hauser L."/>
            <person name="Brettin T.S."/>
            <person name="Detter J.C."/>
            <person name="Han S."/>
            <person name="de Vos W.M."/>
            <person name="Janssen P.H."/>
            <person name="Smidt H."/>
        </authorList>
    </citation>
    <scope>NUCLEOTIDE SEQUENCE [LARGE SCALE GENOMIC DNA]</scope>
    <source>
        <strain evidence="1 2">Ellin514</strain>
    </source>
</reference>
<sequence length="83" mass="9238">MGVGREGAFGEKGPELRKNIRCFLGQGGIKLDCEESLLDASSTRMKIHFVNEASELGKRVTFAQTSRGKVMECREELRLGDFD</sequence>
<comment type="caution">
    <text evidence="1">The sequence shown here is derived from an EMBL/GenBank/DDBJ whole genome shotgun (WGS) entry which is preliminary data.</text>
</comment>
<dbReference type="EMBL" id="ABOX02000002">
    <property type="protein sequence ID" value="EEF62999.1"/>
    <property type="molecule type" value="Genomic_DNA"/>
</dbReference>
<evidence type="ECO:0000313" key="2">
    <source>
        <dbReference type="Proteomes" id="UP000003688"/>
    </source>
</evidence>
<proteinExistence type="predicted"/>
<accession>B9XAG4</accession>
<evidence type="ECO:0000313" key="1">
    <source>
        <dbReference type="EMBL" id="EEF62999.1"/>
    </source>
</evidence>
<dbReference type="AlphaFoldDB" id="B9XAG4"/>
<dbReference type="Proteomes" id="UP000003688">
    <property type="component" value="Unassembled WGS sequence"/>
</dbReference>
<organism evidence="1 2">
    <name type="scientific">Pedosphaera parvula (strain Ellin514)</name>
    <dbReference type="NCBI Taxonomy" id="320771"/>
    <lineage>
        <taxon>Bacteria</taxon>
        <taxon>Pseudomonadati</taxon>
        <taxon>Verrucomicrobiota</taxon>
        <taxon>Pedosphaerae</taxon>
        <taxon>Pedosphaerales</taxon>
        <taxon>Pedosphaeraceae</taxon>
        <taxon>Pedosphaera</taxon>
    </lineage>
</organism>
<name>B9XAG4_PEDPL</name>